<sequence>MFTVLGDVVKGADHFCSIAFKNIAYAKPPVGDLRFKNPQPHLSQRRRSGRQGGDPKCAQVEVPSGKMQTNEDCLYLNVYTPVGDLLDNLPVMVYIHGGGYVYGSGTDAENGPDFLVRHGVILVTLNYRLAAFGFLNLDNDDIPGNMGLKDQQAALRWVQTYIKFFGGDPNKVTIFGNSAGSASVHYHTIAPSSRGLFRAAIMQSGNALAGFAYTEAHLTMAQRLSEQLGAKTADARQMARAFRNASAQDILSATLRMIQADPNLQLGNPAFCPSPERRQEGGQEKFLPQDPESLERGLEPGAYVPTIAGLTGQEGNFAFYFGGLKKQPATVAALAQNPALMLSPNVAPYPDTARMLGLPGANGNYTITVSPEQAAAFGARIKEEYGLAGANNGDFIPLLGDLFTASATHRLAELRLRKGEGAAPLHLYHFLEDGDYNWGKVSFGITEMGATHTDELGYLLHITSPRDLNQTARGGSRSSKALHLLTTLWTDFAKHATVEHHGWPAAEGSAQDARYAMITDHIAVGSGLGGERMRLWEDVYAELRAEKAPRR</sequence>
<organism evidence="8 9">
    <name type="scientific">Frankliniella occidentalis</name>
    <name type="common">Western flower thrips</name>
    <name type="synonym">Euthrips occidentalis</name>
    <dbReference type="NCBI Taxonomy" id="133901"/>
    <lineage>
        <taxon>Eukaryota</taxon>
        <taxon>Metazoa</taxon>
        <taxon>Ecdysozoa</taxon>
        <taxon>Arthropoda</taxon>
        <taxon>Hexapoda</taxon>
        <taxon>Insecta</taxon>
        <taxon>Pterygota</taxon>
        <taxon>Neoptera</taxon>
        <taxon>Paraneoptera</taxon>
        <taxon>Thysanoptera</taxon>
        <taxon>Terebrantia</taxon>
        <taxon>Thripoidea</taxon>
        <taxon>Thripidae</taxon>
        <taxon>Frankliniella</taxon>
    </lineage>
</organism>
<comment type="similarity">
    <text evidence="1 5">Belongs to the type-B carboxylesterase/lipase family.</text>
</comment>
<evidence type="ECO:0000256" key="1">
    <source>
        <dbReference type="ARBA" id="ARBA00005964"/>
    </source>
</evidence>
<keyword evidence="8" id="KW-1185">Reference proteome</keyword>
<keyword evidence="2" id="KW-0719">Serine esterase</keyword>
<dbReference type="InterPro" id="IPR019819">
    <property type="entry name" value="Carboxylesterase_B_CS"/>
</dbReference>
<feature type="region of interest" description="Disordered" evidence="6">
    <location>
        <begin position="269"/>
        <end position="291"/>
    </location>
</feature>
<proteinExistence type="inferred from homology"/>
<evidence type="ECO:0000313" key="9">
    <source>
        <dbReference type="RefSeq" id="XP_026278833.1"/>
    </source>
</evidence>
<evidence type="ECO:0000256" key="4">
    <source>
        <dbReference type="ARBA" id="ARBA00023180"/>
    </source>
</evidence>
<dbReference type="OrthoDB" id="19653at2759"/>
<dbReference type="AlphaFoldDB" id="A0A6J1SDT4"/>
<gene>
    <name evidence="9" type="primary">LOC113206791</name>
</gene>
<dbReference type="InterPro" id="IPR002018">
    <property type="entry name" value="CarbesteraseB"/>
</dbReference>
<feature type="region of interest" description="Disordered" evidence="6">
    <location>
        <begin position="32"/>
        <end position="58"/>
    </location>
</feature>
<evidence type="ECO:0000256" key="2">
    <source>
        <dbReference type="ARBA" id="ARBA00022487"/>
    </source>
</evidence>
<evidence type="ECO:0000256" key="5">
    <source>
        <dbReference type="RuleBase" id="RU361235"/>
    </source>
</evidence>
<keyword evidence="4" id="KW-0325">Glycoprotein</keyword>
<dbReference type="PANTHER" id="PTHR43142">
    <property type="entry name" value="CARBOXYLIC ESTER HYDROLASE"/>
    <property type="match status" value="1"/>
</dbReference>
<dbReference type="InterPro" id="IPR029058">
    <property type="entry name" value="AB_hydrolase_fold"/>
</dbReference>
<dbReference type="SUPFAM" id="SSF53474">
    <property type="entry name" value="alpha/beta-Hydrolases"/>
    <property type="match status" value="1"/>
</dbReference>
<protein>
    <recommendedName>
        <fullName evidence="5">Carboxylic ester hydrolase</fullName>
        <ecNumber evidence="5">3.1.1.-</ecNumber>
    </recommendedName>
</protein>
<dbReference type="Proteomes" id="UP000504606">
    <property type="component" value="Unplaced"/>
</dbReference>
<evidence type="ECO:0000256" key="6">
    <source>
        <dbReference type="SAM" id="MobiDB-lite"/>
    </source>
</evidence>
<dbReference type="PANTHER" id="PTHR43142:SF1">
    <property type="entry name" value="CARBOXYLIC ESTER HYDROLASE"/>
    <property type="match status" value="1"/>
</dbReference>
<dbReference type="PROSITE" id="PS00122">
    <property type="entry name" value="CARBOXYLESTERASE_B_1"/>
    <property type="match status" value="1"/>
</dbReference>
<feature type="domain" description="Carboxylesterase type B" evidence="7">
    <location>
        <begin position="16"/>
        <end position="536"/>
    </location>
</feature>
<dbReference type="PROSITE" id="PS00941">
    <property type="entry name" value="CARBOXYLESTERASE_B_2"/>
    <property type="match status" value="1"/>
</dbReference>
<dbReference type="Pfam" id="PF00135">
    <property type="entry name" value="COesterase"/>
    <property type="match status" value="1"/>
</dbReference>
<keyword evidence="3 5" id="KW-0378">Hydrolase</keyword>
<dbReference type="GO" id="GO:0052689">
    <property type="term" value="F:carboxylic ester hydrolase activity"/>
    <property type="evidence" value="ECO:0007669"/>
    <property type="project" value="UniProtKB-KW"/>
</dbReference>
<dbReference type="InterPro" id="IPR019826">
    <property type="entry name" value="Carboxylesterase_B_AS"/>
</dbReference>
<evidence type="ECO:0000256" key="3">
    <source>
        <dbReference type="ARBA" id="ARBA00022801"/>
    </source>
</evidence>
<accession>A0A6J1SDT4</accession>
<dbReference type="EC" id="3.1.1.-" evidence="5"/>
<dbReference type="GeneID" id="113206791"/>
<evidence type="ECO:0000259" key="7">
    <source>
        <dbReference type="Pfam" id="PF00135"/>
    </source>
</evidence>
<name>A0A6J1SDT4_FRAOC</name>
<dbReference type="KEGG" id="foc:113206791"/>
<evidence type="ECO:0000313" key="8">
    <source>
        <dbReference type="Proteomes" id="UP000504606"/>
    </source>
</evidence>
<dbReference type="RefSeq" id="XP_026278833.1">
    <property type="nucleotide sequence ID" value="XM_026423048.2"/>
</dbReference>
<dbReference type="Gene3D" id="3.40.50.1820">
    <property type="entry name" value="alpha/beta hydrolase"/>
    <property type="match status" value="1"/>
</dbReference>
<reference evidence="9" key="1">
    <citation type="submission" date="2025-08" db="UniProtKB">
        <authorList>
            <consortium name="RefSeq"/>
        </authorList>
    </citation>
    <scope>IDENTIFICATION</scope>
    <source>
        <tissue evidence="9">Whole organism</tissue>
    </source>
</reference>